<keyword evidence="12 14" id="KW-0472">Membrane</keyword>
<dbReference type="CDD" id="cd16461">
    <property type="entry name" value="RING-H2_EL5-like"/>
    <property type="match status" value="1"/>
</dbReference>
<dbReference type="GO" id="GO:0016567">
    <property type="term" value="P:protein ubiquitination"/>
    <property type="evidence" value="ECO:0007669"/>
    <property type="project" value="UniProtKB-UniPathway"/>
</dbReference>
<dbReference type="Gene3D" id="3.30.40.10">
    <property type="entry name" value="Zinc/RING finger domain, C3HC4 (zinc finger)"/>
    <property type="match status" value="1"/>
</dbReference>
<evidence type="ECO:0000256" key="12">
    <source>
        <dbReference type="ARBA" id="ARBA00023136"/>
    </source>
</evidence>
<feature type="transmembrane region" description="Helical" evidence="14">
    <location>
        <begin position="94"/>
        <end position="114"/>
    </location>
</feature>
<dbReference type="EC" id="2.3.2.27" evidence="4"/>
<evidence type="ECO:0000256" key="8">
    <source>
        <dbReference type="ARBA" id="ARBA00022771"/>
    </source>
</evidence>
<evidence type="ECO:0000256" key="10">
    <source>
        <dbReference type="ARBA" id="ARBA00022833"/>
    </source>
</evidence>
<dbReference type="PROSITE" id="PS50089">
    <property type="entry name" value="ZF_RING_2"/>
    <property type="match status" value="1"/>
</dbReference>
<dbReference type="GO" id="GO:0008270">
    <property type="term" value="F:zinc ion binding"/>
    <property type="evidence" value="ECO:0007669"/>
    <property type="project" value="UniProtKB-KW"/>
</dbReference>
<evidence type="ECO:0000256" key="5">
    <source>
        <dbReference type="ARBA" id="ARBA00022679"/>
    </source>
</evidence>
<evidence type="ECO:0000313" key="17">
    <source>
        <dbReference type="Proteomes" id="UP000639772"/>
    </source>
</evidence>
<keyword evidence="6 14" id="KW-0812">Transmembrane</keyword>
<evidence type="ECO:0000256" key="11">
    <source>
        <dbReference type="ARBA" id="ARBA00022989"/>
    </source>
</evidence>
<dbReference type="AlphaFoldDB" id="A0A835Q328"/>
<keyword evidence="5" id="KW-0808">Transferase</keyword>
<dbReference type="SMART" id="SM00184">
    <property type="entry name" value="RING"/>
    <property type="match status" value="1"/>
</dbReference>
<keyword evidence="9" id="KW-0833">Ubl conjugation pathway</keyword>
<evidence type="ECO:0000256" key="13">
    <source>
        <dbReference type="PROSITE-ProRule" id="PRU00175"/>
    </source>
</evidence>
<protein>
    <recommendedName>
        <fullName evidence="4">RING-type E3 ubiquitin transferase</fullName>
        <ecNumber evidence="4">2.3.2.27</ecNumber>
    </recommendedName>
</protein>
<keyword evidence="10" id="KW-0862">Zinc</keyword>
<dbReference type="InterPro" id="IPR001841">
    <property type="entry name" value="Znf_RING"/>
</dbReference>
<dbReference type="GO" id="GO:0016020">
    <property type="term" value="C:membrane"/>
    <property type="evidence" value="ECO:0007669"/>
    <property type="project" value="UniProtKB-SubCell"/>
</dbReference>
<dbReference type="PANTHER" id="PTHR46913:SF21">
    <property type="entry name" value="RING-TYPE E3 UBIQUITIN TRANSFERASE"/>
    <property type="match status" value="1"/>
</dbReference>
<evidence type="ECO:0000256" key="7">
    <source>
        <dbReference type="ARBA" id="ARBA00022723"/>
    </source>
</evidence>
<comment type="catalytic activity">
    <reaction evidence="1">
        <text>S-ubiquitinyl-[E2 ubiquitin-conjugating enzyme]-L-cysteine + [acceptor protein]-L-lysine = [E2 ubiquitin-conjugating enzyme]-L-cysteine + N(6)-ubiquitinyl-[acceptor protein]-L-lysine.</text>
        <dbReference type="EC" id="2.3.2.27"/>
    </reaction>
</comment>
<evidence type="ECO:0000256" key="9">
    <source>
        <dbReference type="ARBA" id="ARBA00022786"/>
    </source>
</evidence>
<comment type="subcellular location">
    <subcellularLocation>
        <location evidence="2">Membrane</location>
        <topology evidence="2">Single-pass membrane protein</topology>
    </subcellularLocation>
</comment>
<dbReference type="Proteomes" id="UP000639772">
    <property type="component" value="Chromosome 11"/>
</dbReference>
<evidence type="ECO:0000256" key="3">
    <source>
        <dbReference type="ARBA" id="ARBA00004906"/>
    </source>
</evidence>
<dbReference type="InterPro" id="IPR044600">
    <property type="entry name" value="ATL1/ATL16-like"/>
</dbReference>
<evidence type="ECO:0000259" key="15">
    <source>
        <dbReference type="PROSITE" id="PS50089"/>
    </source>
</evidence>
<dbReference type="SUPFAM" id="SSF57850">
    <property type="entry name" value="RING/U-box"/>
    <property type="match status" value="1"/>
</dbReference>
<evidence type="ECO:0000256" key="1">
    <source>
        <dbReference type="ARBA" id="ARBA00000900"/>
    </source>
</evidence>
<reference evidence="16 17" key="1">
    <citation type="journal article" date="2020" name="Nat. Food">
        <title>A phased Vanilla planifolia genome enables genetic improvement of flavour and production.</title>
        <authorList>
            <person name="Hasing T."/>
            <person name="Tang H."/>
            <person name="Brym M."/>
            <person name="Khazi F."/>
            <person name="Huang T."/>
            <person name="Chambers A.H."/>
        </authorList>
    </citation>
    <scope>NUCLEOTIDE SEQUENCE [LARGE SCALE GENOMIC DNA]</scope>
    <source>
        <tissue evidence="16">Leaf</tissue>
    </source>
</reference>
<comment type="pathway">
    <text evidence="3">Protein modification; protein ubiquitination.</text>
</comment>
<dbReference type="Pfam" id="PF13639">
    <property type="entry name" value="zf-RING_2"/>
    <property type="match status" value="1"/>
</dbReference>
<dbReference type="GO" id="GO:0061630">
    <property type="term" value="F:ubiquitin protein ligase activity"/>
    <property type="evidence" value="ECO:0007669"/>
    <property type="project" value="UniProtKB-EC"/>
</dbReference>
<dbReference type="EMBL" id="JADCNM010000011">
    <property type="protein sequence ID" value="KAG0463231.1"/>
    <property type="molecule type" value="Genomic_DNA"/>
</dbReference>
<evidence type="ECO:0000313" key="16">
    <source>
        <dbReference type="EMBL" id="KAG0463231.1"/>
    </source>
</evidence>
<keyword evidence="11 14" id="KW-1133">Transmembrane helix</keyword>
<dbReference type="FunFam" id="3.30.40.10:FF:000187">
    <property type="entry name" value="E3 ubiquitin-protein ligase ATL6"/>
    <property type="match status" value="1"/>
</dbReference>
<dbReference type="OrthoDB" id="8062037at2759"/>
<accession>A0A835Q328</accession>
<evidence type="ECO:0000256" key="2">
    <source>
        <dbReference type="ARBA" id="ARBA00004167"/>
    </source>
</evidence>
<feature type="domain" description="RING-type" evidence="15">
    <location>
        <begin position="203"/>
        <end position="245"/>
    </location>
</feature>
<organism evidence="16 17">
    <name type="scientific">Vanilla planifolia</name>
    <name type="common">Vanilla</name>
    <dbReference type="NCBI Taxonomy" id="51239"/>
    <lineage>
        <taxon>Eukaryota</taxon>
        <taxon>Viridiplantae</taxon>
        <taxon>Streptophyta</taxon>
        <taxon>Embryophyta</taxon>
        <taxon>Tracheophyta</taxon>
        <taxon>Spermatophyta</taxon>
        <taxon>Magnoliopsida</taxon>
        <taxon>Liliopsida</taxon>
        <taxon>Asparagales</taxon>
        <taxon>Orchidaceae</taxon>
        <taxon>Vanilloideae</taxon>
        <taxon>Vanilleae</taxon>
        <taxon>Vanilla</taxon>
    </lineage>
</organism>
<gene>
    <name evidence="16" type="ORF">HPP92_021707</name>
</gene>
<proteinExistence type="predicted"/>
<keyword evidence="7" id="KW-0479">Metal-binding</keyword>
<dbReference type="InterPro" id="IPR013083">
    <property type="entry name" value="Znf_RING/FYVE/PHD"/>
</dbReference>
<dbReference type="PANTHER" id="PTHR46913">
    <property type="entry name" value="RING-H2 FINGER PROTEIN ATL16"/>
    <property type="match status" value="1"/>
</dbReference>
<evidence type="ECO:0000256" key="4">
    <source>
        <dbReference type="ARBA" id="ARBA00012483"/>
    </source>
</evidence>
<comment type="caution">
    <text evidence="16">The sequence shown here is derived from an EMBL/GenBank/DDBJ whole genome shotgun (WGS) entry which is preliminary data.</text>
</comment>
<sequence>MHGMERQSSQPAAFKAWRLPRPLRIGVLACIFFHHFSKSSILPCATPSMAAPTKSSEYEFEWSPYPAVAAASSVSSITRERRPTRTIENLSPPLIAMFAVVATAFLIVFYARILSQQIRRLRRRWRRWRRRRRLLRYAPSADSDFGSRSPSPPPVHPAYVAGDAYSDYLFYPYGLDDAAIKSLPLSLFSKTKAKQPATTNQECAVCLYEFEDGEWLRTLPFCSHVFHVECIDVWLRSHASCPICRTDVSFRNDSPFVPMRAARIRRSFDDIVLCPPPPMPPGPEIAPSPQPDPIPEEHTRNFLLKRSYSFGFERSEPAERLVMEAATASPPWRHRHQHSHLPQRGFWSKRWPSPFGGGGSSSASRSSRGFSFRSHYHRSAGGMGMKSPFMRRWGFIPLSGGNIGGMGTLVPSTAGRRSRSMTSPSSAMWMARPLVGFSSSRLRCGDPEALLSPERLNHR</sequence>
<evidence type="ECO:0000256" key="14">
    <source>
        <dbReference type="SAM" id="Phobius"/>
    </source>
</evidence>
<keyword evidence="8 13" id="KW-0863">Zinc-finger</keyword>
<evidence type="ECO:0000256" key="6">
    <source>
        <dbReference type="ARBA" id="ARBA00022692"/>
    </source>
</evidence>
<dbReference type="UniPathway" id="UPA00143"/>
<name>A0A835Q328_VANPL</name>